<dbReference type="Proteomes" id="UP000034883">
    <property type="component" value="Chromosome"/>
</dbReference>
<dbReference type="KEGG" id="samy:DB32_002392"/>
<dbReference type="Gene3D" id="3.60.15.10">
    <property type="entry name" value="Ribonuclease Z/Hydroxyacylglutathione hydrolase-like"/>
    <property type="match status" value="1"/>
</dbReference>
<proteinExistence type="predicted"/>
<protein>
    <submittedName>
        <fullName evidence="1">Methanol oxidation glmU-like protein</fullName>
    </submittedName>
</protein>
<gene>
    <name evidence="1" type="ORF">DB32_002392</name>
</gene>
<dbReference type="RefSeq" id="WP_053232504.1">
    <property type="nucleotide sequence ID" value="NZ_CP011125.1"/>
</dbReference>
<dbReference type="InterPro" id="IPR036866">
    <property type="entry name" value="RibonucZ/Hydroxyglut_hydro"/>
</dbReference>
<dbReference type="PANTHER" id="PTHR33835:SF1">
    <property type="entry name" value="METALLO-BETA-LACTAMASE DOMAIN-CONTAINING PROTEIN"/>
    <property type="match status" value="1"/>
</dbReference>
<dbReference type="InterPro" id="IPR025638">
    <property type="entry name" value="DUF4336"/>
</dbReference>
<dbReference type="Pfam" id="PF14234">
    <property type="entry name" value="DUF4336"/>
    <property type="match status" value="1"/>
</dbReference>
<dbReference type="PANTHER" id="PTHR33835">
    <property type="entry name" value="YALI0C07656P"/>
    <property type="match status" value="1"/>
</dbReference>
<dbReference type="STRING" id="927083.DB32_002392"/>
<evidence type="ECO:0000313" key="1">
    <source>
        <dbReference type="EMBL" id="AKF05243.1"/>
    </source>
</evidence>
<evidence type="ECO:0000313" key="2">
    <source>
        <dbReference type="Proteomes" id="UP000034883"/>
    </source>
</evidence>
<keyword evidence="2" id="KW-1185">Reference proteome</keyword>
<accession>A0A0F6W1P6</accession>
<dbReference type="AlphaFoldDB" id="A0A0F6W1P6"/>
<organism evidence="1 2">
    <name type="scientific">Sandaracinus amylolyticus</name>
    <dbReference type="NCBI Taxonomy" id="927083"/>
    <lineage>
        <taxon>Bacteria</taxon>
        <taxon>Pseudomonadati</taxon>
        <taxon>Myxococcota</taxon>
        <taxon>Polyangia</taxon>
        <taxon>Polyangiales</taxon>
        <taxon>Sandaracinaceae</taxon>
        <taxon>Sandaracinus</taxon>
    </lineage>
</organism>
<dbReference type="EMBL" id="CP011125">
    <property type="protein sequence ID" value="AKF05243.1"/>
    <property type="molecule type" value="Genomic_DNA"/>
</dbReference>
<dbReference type="SUPFAM" id="SSF56281">
    <property type="entry name" value="Metallo-hydrolase/oxidoreductase"/>
    <property type="match status" value="1"/>
</dbReference>
<dbReference type="OrthoDB" id="450111at2"/>
<name>A0A0F6W1P6_9BACT</name>
<sequence>MTTHLVPFADGIWTVSSPLTFLGLHLGTRMTVVRLRSGGLLVHSPIALSPALRAEIDRLGRVEHIVAPNLYHHLYAAEHQKAWPEAILHAPARLASKRSDLRIDAPLGSAPHADWEGTLEPVVMKGSMLEETVLVHPSTGTLVSCDLVEQFSKADHLPSRIYFQTMGIWKKPGLAYALRLLYRDRRAARRSFDELLERDFDRIVLSHGDLIEASGREILRDAYRWLK</sequence>
<reference evidence="1 2" key="1">
    <citation type="submission" date="2015-03" db="EMBL/GenBank/DDBJ databases">
        <title>Genome assembly of Sandaracinus amylolyticus DSM 53668.</title>
        <authorList>
            <person name="Sharma G."/>
            <person name="Subramanian S."/>
        </authorList>
    </citation>
    <scope>NUCLEOTIDE SEQUENCE [LARGE SCALE GENOMIC DNA]</scope>
    <source>
        <strain evidence="1 2">DSM 53668</strain>
    </source>
</reference>